<geneLocation type="plasmid" evidence="5 6">
    <name>pHS1</name>
</geneLocation>
<dbReference type="PANTHER" id="PTHR34823">
    <property type="entry name" value="GLCNAC-BINDING PROTEIN A"/>
    <property type="match status" value="1"/>
</dbReference>
<dbReference type="PANTHER" id="PTHR34823:SF1">
    <property type="entry name" value="CHITIN-BINDING TYPE-4 DOMAIN-CONTAINING PROTEIN"/>
    <property type="match status" value="1"/>
</dbReference>
<dbReference type="HOGENOM" id="CLU_047929_0_0_6"/>
<reference evidence="5 6" key="1">
    <citation type="journal article" date="2014" name="Genome Biol. Evol.">
        <title>Genome degeneration and adaptation in a nascent stage of symbiosis.</title>
        <authorList>
            <person name="Oakeson K.F."/>
            <person name="Gil R."/>
            <person name="Clayton A.L."/>
            <person name="Dunn D.M."/>
            <person name="von Niederhausern A.C."/>
            <person name="Hamil C."/>
            <person name="Aoyagi A."/>
            <person name="Duval B."/>
            <person name="Baca A."/>
            <person name="Silva F.J."/>
            <person name="Vallier A."/>
            <person name="Jackson D.G."/>
            <person name="Latorre A."/>
            <person name="Weiss R.B."/>
            <person name="Heddi A."/>
            <person name="Moya A."/>
            <person name="Dale C."/>
        </authorList>
    </citation>
    <scope>NUCLEOTIDE SEQUENCE [LARGE SCALE GENOMIC DNA]</scope>
    <source>
        <strain evidence="5 6">HS1</strain>
        <plasmid evidence="6">Plasmid pHS1</plasmid>
    </source>
</reference>
<dbReference type="RefSeq" id="WP_051440262.1">
    <property type="nucleotide sequence ID" value="NZ_CP006570.1"/>
</dbReference>
<keyword evidence="2" id="KW-0378">Hydrolase</keyword>
<evidence type="ECO:0000259" key="4">
    <source>
        <dbReference type="PROSITE" id="PS50853"/>
    </source>
</evidence>
<dbReference type="SUPFAM" id="SSF81296">
    <property type="entry name" value="E set domains"/>
    <property type="match status" value="1"/>
</dbReference>
<feature type="compositionally biased region" description="Polar residues" evidence="3">
    <location>
        <begin position="1"/>
        <end position="10"/>
    </location>
</feature>
<feature type="domain" description="Fibronectin type-III" evidence="4">
    <location>
        <begin position="216"/>
        <end position="298"/>
    </location>
</feature>
<keyword evidence="5" id="KW-0614">Plasmid</keyword>
<dbReference type="SMART" id="SM00495">
    <property type="entry name" value="ChtBD3"/>
    <property type="match status" value="1"/>
</dbReference>
<feature type="region of interest" description="Disordered" evidence="3">
    <location>
        <begin position="1"/>
        <end position="20"/>
    </location>
</feature>
<keyword evidence="1" id="KW-0732">Signal</keyword>
<dbReference type="SUPFAM" id="SSF51055">
    <property type="entry name" value="Carbohydrate binding domain"/>
    <property type="match status" value="1"/>
</dbReference>
<dbReference type="GO" id="GO:0030246">
    <property type="term" value="F:carbohydrate binding"/>
    <property type="evidence" value="ECO:0007669"/>
    <property type="project" value="InterPro"/>
</dbReference>
<dbReference type="InterPro" id="IPR036116">
    <property type="entry name" value="FN3_sf"/>
</dbReference>
<evidence type="ECO:0000256" key="2">
    <source>
        <dbReference type="ARBA" id="ARBA00022801"/>
    </source>
</evidence>
<dbReference type="CDD" id="cd00063">
    <property type="entry name" value="FN3"/>
    <property type="match status" value="2"/>
</dbReference>
<dbReference type="InterPro" id="IPR004302">
    <property type="entry name" value="Cellulose/chitin-bd_N"/>
</dbReference>
<dbReference type="SUPFAM" id="SSF49265">
    <property type="entry name" value="Fibronectin type III"/>
    <property type="match status" value="1"/>
</dbReference>
<dbReference type="CDD" id="cd21177">
    <property type="entry name" value="LPMO_AA10"/>
    <property type="match status" value="1"/>
</dbReference>
<dbReference type="KEGG" id="sod:Sant_P0190"/>
<dbReference type="GO" id="GO:0004553">
    <property type="term" value="F:hydrolase activity, hydrolyzing O-glycosyl compounds"/>
    <property type="evidence" value="ECO:0007669"/>
    <property type="project" value="InterPro"/>
</dbReference>
<dbReference type="InterPro" id="IPR036573">
    <property type="entry name" value="CBM_sf_5/12"/>
</dbReference>
<evidence type="ECO:0000313" key="5">
    <source>
        <dbReference type="EMBL" id="AHF79236.1"/>
    </source>
</evidence>
<dbReference type="Gene3D" id="2.70.50.50">
    <property type="entry name" value="chitin-binding protein cbp21"/>
    <property type="match status" value="1"/>
</dbReference>
<dbReference type="Proteomes" id="UP000019028">
    <property type="component" value="Plasmid pHS1"/>
</dbReference>
<dbReference type="Gene3D" id="2.60.40.10">
    <property type="entry name" value="Immunoglobulins"/>
    <property type="match status" value="2"/>
</dbReference>
<dbReference type="Pfam" id="PF02839">
    <property type="entry name" value="CBM_5_12"/>
    <property type="match status" value="1"/>
</dbReference>
<sequence>MTTTIISTKKNGPGLRHGHVSTPESRAYFAWQEGRLNSGQLNQREAGKFFPATASGLTDSVAPTDSTNMLPPPDGKIASANQGDGEFLDEPGTHWKKHSVESAELLKVTWYYSAPHATRRWNYFITREGWNPNMPLSRAQFEDKPFYKVELEEQPFWSHAAALNPPNPTEHLVMLPQRSGYHVLLAVWEVANTGNAFYQVIDLDFIGDVSPTTPVAPGGLRASASTTSSITLKWNAAASAAEYRLYRNNTLIYSGDQLSFTDNGLPENTTYSYAVSSVNEAEVESAFSQPITASTSSDVNPDTPPTAPTHLHSMGITTNSVSLMWGASSSSVKLNGYLVYRDGNEIARVNVAQLSYTDTGLRPATAYRYFVVAEDIQGQLSGTSNVLSVSTDKDEDDSGGGTYPHWILGETYHAGDIVSHNGKNWVSYVTHVAHSPDWAPGLALSLWYELI</sequence>
<protein>
    <submittedName>
        <fullName evidence="5">Fibronectin type III domain-containing protein</fullName>
    </submittedName>
</protein>
<feature type="domain" description="Fibronectin type-III" evidence="4">
    <location>
        <begin position="307"/>
        <end position="394"/>
    </location>
</feature>
<evidence type="ECO:0000256" key="1">
    <source>
        <dbReference type="ARBA" id="ARBA00022729"/>
    </source>
</evidence>
<dbReference type="Gene3D" id="2.10.10.20">
    <property type="entry name" value="Carbohydrate-binding module superfamily 5/12"/>
    <property type="match status" value="1"/>
</dbReference>
<dbReference type="InterPro" id="IPR003961">
    <property type="entry name" value="FN3_dom"/>
</dbReference>
<evidence type="ECO:0000313" key="6">
    <source>
        <dbReference type="Proteomes" id="UP000019028"/>
    </source>
</evidence>
<dbReference type="Pfam" id="PF00041">
    <property type="entry name" value="fn3"/>
    <property type="match status" value="2"/>
</dbReference>
<dbReference type="GO" id="GO:0005576">
    <property type="term" value="C:extracellular region"/>
    <property type="evidence" value="ECO:0007669"/>
    <property type="project" value="InterPro"/>
</dbReference>
<dbReference type="GO" id="GO:0005975">
    <property type="term" value="P:carbohydrate metabolic process"/>
    <property type="evidence" value="ECO:0007669"/>
    <property type="project" value="InterPro"/>
</dbReference>
<dbReference type="Pfam" id="PF03067">
    <property type="entry name" value="LPMO_10"/>
    <property type="match status" value="1"/>
</dbReference>
<dbReference type="PROSITE" id="PS50853">
    <property type="entry name" value="FN3"/>
    <property type="match status" value="2"/>
</dbReference>
<proteinExistence type="predicted"/>
<gene>
    <name evidence="5" type="ORF">Sant_P0190</name>
</gene>
<keyword evidence="6" id="KW-1185">Reference proteome</keyword>
<dbReference type="SMART" id="SM00060">
    <property type="entry name" value="FN3"/>
    <property type="match status" value="2"/>
</dbReference>
<dbReference type="PATRIC" id="fig|1239307.3.peg.4729"/>
<dbReference type="EMBL" id="CP006570">
    <property type="protein sequence ID" value="AHF79236.1"/>
    <property type="molecule type" value="Genomic_DNA"/>
</dbReference>
<dbReference type="InterPro" id="IPR013783">
    <property type="entry name" value="Ig-like_fold"/>
</dbReference>
<dbReference type="InterPro" id="IPR003610">
    <property type="entry name" value="CBM5/12"/>
</dbReference>
<organism evidence="5 6">
    <name type="scientific">Sodalis praecaptivus</name>
    <dbReference type="NCBI Taxonomy" id="1239307"/>
    <lineage>
        <taxon>Bacteria</taxon>
        <taxon>Pseudomonadati</taxon>
        <taxon>Pseudomonadota</taxon>
        <taxon>Gammaproteobacteria</taxon>
        <taxon>Enterobacterales</taxon>
        <taxon>Bruguierivoracaceae</taxon>
        <taxon>Sodalis</taxon>
    </lineage>
</organism>
<dbReference type="InterPro" id="IPR014756">
    <property type="entry name" value="Ig_E-set"/>
</dbReference>
<accession>W0HZH3</accession>
<dbReference type="AlphaFoldDB" id="W0HZH3"/>
<evidence type="ECO:0000256" key="3">
    <source>
        <dbReference type="SAM" id="MobiDB-lite"/>
    </source>
</evidence>
<dbReference type="InterPro" id="IPR051024">
    <property type="entry name" value="GlcNAc_Chitin_IntDeg"/>
</dbReference>
<name>W0HZH3_9GAMM</name>